<keyword evidence="1" id="KW-0812">Transmembrane</keyword>
<gene>
    <name evidence="3" type="ORF">C8E83_0469</name>
</gene>
<sequence>MIDQPTALRPRLGRALGADTEAEAAEFEATAAAVLATLATPVAPSASMKAALFARLDEVPSPGPALHLVDGQHAVPRRGRPVARVAAARPAARRRRLGLVGGLAAAAMLVVAGIGAGFAVNRSQDHGASTAYAAVASAPDAQRTSAVFSGGSASVRLVSSVSLGRSVVVVSGAPAVGSGKVYELWLVRDGKATAAGSFTSGSSRVVVPLTGRYEAHDVVAATVESTPTPSHPTTPPVFELPA</sequence>
<dbReference type="GO" id="GO:0006417">
    <property type="term" value="P:regulation of translation"/>
    <property type="evidence" value="ECO:0007669"/>
    <property type="project" value="TreeGrafter"/>
</dbReference>
<evidence type="ECO:0000313" key="3">
    <source>
        <dbReference type="EMBL" id="RKR73377.1"/>
    </source>
</evidence>
<dbReference type="InterPro" id="IPR018764">
    <property type="entry name" value="RskA_C"/>
</dbReference>
<feature type="transmembrane region" description="Helical" evidence="1">
    <location>
        <begin position="97"/>
        <end position="120"/>
    </location>
</feature>
<dbReference type="InterPro" id="IPR051474">
    <property type="entry name" value="Anti-sigma-K/W_factor"/>
</dbReference>
<dbReference type="PANTHER" id="PTHR37461">
    <property type="entry name" value="ANTI-SIGMA-K FACTOR RSKA"/>
    <property type="match status" value="1"/>
</dbReference>
<dbReference type="GO" id="GO:0016989">
    <property type="term" value="F:sigma factor antagonist activity"/>
    <property type="evidence" value="ECO:0007669"/>
    <property type="project" value="TreeGrafter"/>
</dbReference>
<dbReference type="EMBL" id="RBKS01000001">
    <property type="protein sequence ID" value="RKR73377.1"/>
    <property type="molecule type" value="Genomic_DNA"/>
</dbReference>
<reference evidence="3 4" key="1">
    <citation type="submission" date="2018-10" db="EMBL/GenBank/DDBJ databases">
        <title>Sequencing the genomes of 1000 actinobacteria strains.</title>
        <authorList>
            <person name="Klenk H.-P."/>
        </authorList>
    </citation>
    <scope>NUCLEOTIDE SEQUENCE [LARGE SCALE GENOMIC DNA]</scope>
    <source>
        <strain evidence="3 4">DSM 17894</strain>
    </source>
</reference>
<proteinExistence type="predicted"/>
<evidence type="ECO:0000256" key="1">
    <source>
        <dbReference type="SAM" id="Phobius"/>
    </source>
</evidence>
<keyword evidence="4" id="KW-1185">Reference proteome</keyword>
<dbReference type="AlphaFoldDB" id="A0A495IBJ9"/>
<dbReference type="GO" id="GO:0005886">
    <property type="term" value="C:plasma membrane"/>
    <property type="evidence" value="ECO:0007669"/>
    <property type="project" value="InterPro"/>
</dbReference>
<name>A0A495IBJ9_9MICO</name>
<keyword evidence="1" id="KW-0472">Membrane</keyword>
<dbReference type="PANTHER" id="PTHR37461:SF1">
    <property type="entry name" value="ANTI-SIGMA-K FACTOR RSKA"/>
    <property type="match status" value="1"/>
</dbReference>
<evidence type="ECO:0000313" key="4">
    <source>
        <dbReference type="Proteomes" id="UP000280008"/>
    </source>
</evidence>
<feature type="domain" description="Anti-sigma K factor RskA C-terminal" evidence="2">
    <location>
        <begin position="103"/>
        <end position="235"/>
    </location>
</feature>
<dbReference type="Pfam" id="PF10099">
    <property type="entry name" value="RskA_C"/>
    <property type="match status" value="1"/>
</dbReference>
<protein>
    <submittedName>
        <fullName evidence="3">Anti-sigma-K factor rskA</fullName>
    </submittedName>
</protein>
<dbReference type="RefSeq" id="WP_121368247.1">
    <property type="nucleotide sequence ID" value="NZ_RBKS01000001.1"/>
</dbReference>
<comment type="caution">
    <text evidence="3">The sequence shown here is derived from an EMBL/GenBank/DDBJ whole genome shotgun (WGS) entry which is preliminary data.</text>
</comment>
<accession>A0A495IBJ9</accession>
<dbReference type="Proteomes" id="UP000280008">
    <property type="component" value="Unassembled WGS sequence"/>
</dbReference>
<keyword evidence="1" id="KW-1133">Transmembrane helix</keyword>
<evidence type="ECO:0000259" key="2">
    <source>
        <dbReference type="Pfam" id="PF10099"/>
    </source>
</evidence>
<organism evidence="3 4">
    <name type="scientific">Frondihabitans australicus</name>
    <dbReference type="NCBI Taxonomy" id="386892"/>
    <lineage>
        <taxon>Bacteria</taxon>
        <taxon>Bacillati</taxon>
        <taxon>Actinomycetota</taxon>
        <taxon>Actinomycetes</taxon>
        <taxon>Micrococcales</taxon>
        <taxon>Microbacteriaceae</taxon>
        <taxon>Frondihabitans</taxon>
    </lineage>
</organism>